<dbReference type="Pfam" id="PF13561">
    <property type="entry name" value="adh_short_C2"/>
    <property type="match status" value="1"/>
</dbReference>
<dbReference type="NCBIfam" id="NF005559">
    <property type="entry name" value="PRK07231.1"/>
    <property type="match status" value="1"/>
</dbReference>
<proteinExistence type="inferred from homology"/>
<dbReference type="PANTHER" id="PTHR42879:SF2">
    <property type="entry name" value="3-OXOACYL-[ACYL-CARRIER-PROTEIN] REDUCTASE FABG"/>
    <property type="match status" value="1"/>
</dbReference>
<dbReference type="InterPro" id="IPR050259">
    <property type="entry name" value="SDR"/>
</dbReference>
<protein>
    <submittedName>
        <fullName evidence="2">Beta-ketoacyl-ACP reductase</fullName>
    </submittedName>
</protein>
<dbReference type="PROSITE" id="PS00061">
    <property type="entry name" value="ADH_SHORT"/>
    <property type="match status" value="1"/>
</dbReference>
<dbReference type="InterPro" id="IPR002347">
    <property type="entry name" value="SDR_fam"/>
</dbReference>
<dbReference type="Gene3D" id="3.40.50.720">
    <property type="entry name" value="NAD(P)-binding Rossmann-like Domain"/>
    <property type="match status" value="1"/>
</dbReference>
<comment type="caution">
    <text evidence="2">The sequence shown here is derived from an EMBL/GenBank/DDBJ whole genome shotgun (WGS) entry which is preliminary data.</text>
</comment>
<dbReference type="PANTHER" id="PTHR42879">
    <property type="entry name" value="3-OXOACYL-(ACYL-CARRIER-PROTEIN) REDUCTASE"/>
    <property type="match status" value="1"/>
</dbReference>
<dbReference type="NCBIfam" id="NF009466">
    <property type="entry name" value="PRK12826.1-2"/>
    <property type="match status" value="1"/>
</dbReference>
<dbReference type="InterPro" id="IPR036291">
    <property type="entry name" value="NAD(P)-bd_dom_sf"/>
</dbReference>
<dbReference type="FunFam" id="3.40.50.720:FF:000084">
    <property type="entry name" value="Short-chain dehydrogenase reductase"/>
    <property type="match status" value="1"/>
</dbReference>
<organism evidence="2 3">
    <name type="scientific">Candidatus Shapirobacteria bacterium CG09_land_8_20_14_0_10_38_17</name>
    <dbReference type="NCBI Taxonomy" id="1974884"/>
    <lineage>
        <taxon>Bacteria</taxon>
        <taxon>Candidatus Shapironibacteriota</taxon>
    </lineage>
</organism>
<comment type="similarity">
    <text evidence="1">Belongs to the short-chain dehydrogenases/reductases (SDR) family.</text>
</comment>
<dbReference type="EMBL" id="PEZH01000001">
    <property type="protein sequence ID" value="PIS15421.1"/>
    <property type="molecule type" value="Genomic_DNA"/>
</dbReference>
<evidence type="ECO:0000313" key="2">
    <source>
        <dbReference type="EMBL" id="PIS15421.1"/>
    </source>
</evidence>
<dbReference type="PRINTS" id="PR00080">
    <property type="entry name" value="SDRFAMILY"/>
</dbReference>
<dbReference type="SUPFAM" id="SSF51735">
    <property type="entry name" value="NAD(P)-binding Rossmann-fold domains"/>
    <property type="match status" value="1"/>
</dbReference>
<evidence type="ECO:0000313" key="3">
    <source>
        <dbReference type="Proteomes" id="UP000231282"/>
    </source>
</evidence>
<name>A0A2H0WS20_9BACT</name>
<reference evidence="3" key="1">
    <citation type="submission" date="2017-09" db="EMBL/GenBank/DDBJ databases">
        <title>Depth-based differentiation of microbial function through sediment-hosted aquifers and enrichment of novel symbionts in the deep terrestrial subsurface.</title>
        <authorList>
            <person name="Probst A.J."/>
            <person name="Ladd B."/>
            <person name="Jarett J.K."/>
            <person name="Geller-Mcgrath D.E."/>
            <person name="Sieber C.M.K."/>
            <person name="Emerson J.B."/>
            <person name="Anantharaman K."/>
            <person name="Thomas B.C."/>
            <person name="Malmstrom R."/>
            <person name="Stieglmeier M."/>
            <person name="Klingl A."/>
            <person name="Woyke T."/>
            <person name="Ryan C.M."/>
            <person name="Banfield J.F."/>
        </authorList>
    </citation>
    <scope>NUCLEOTIDE SEQUENCE [LARGE SCALE GENOMIC DNA]</scope>
</reference>
<accession>A0A2H0WS20</accession>
<evidence type="ECO:0000256" key="1">
    <source>
        <dbReference type="ARBA" id="ARBA00006484"/>
    </source>
</evidence>
<dbReference type="InterPro" id="IPR020904">
    <property type="entry name" value="Sc_DH/Rdtase_CS"/>
</dbReference>
<gene>
    <name evidence="2" type="ORF">COT63_00010</name>
</gene>
<dbReference type="GO" id="GO:0032787">
    <property type="term" value="P:monocarboxylic acid metabolic process"/>
    <property type="evidence" value="ECO:0007669"/>
    <property type="project" value="UniProtKB-ARBA"/>
</dbReference>
<sequence length="254" mass="27157">MFDLTGKKAIVTGSSRGIGRGIALALARQGTDVIINYRSSQKEAEAVVEEIRKIGRDSLAIQADVSRKSEVEKMVAETVEKFGKIDVLVNNAGIAVFKPFDQLTEEDWDQTLAINLKSQFLCIKAIAPIMEKQKWGRIINIASIASGGVGVGFLNLAHYCASKGGVVALTEELAMELASSGINVNAVAPGVIDTDMTADFKKDPKIIEGLMARILKKRLGRPEDIGAVVAFLASDEADYITGATLYVDGGWLAG</sequence>
<dbReference type="Proteomes" id="UP000231282">
    <property type="component" value="Unassembled WGS sequence"/>
</dbReference>
<dbReference type="PRINTS" id="PR00081">
    <property type="entry name" value="GDHRDH"/>
</dbReference>
<dbReference type="AlphaFoldDB" id="A0A2H0WS20"/>